<dbReference type="Proteomes" id="UP001627154">
    <property type="component" value="Unassembled WGS sequence"/>
</dbReference>
<name>A0ABD2WWV8_9HYME</name>
<feature type="compositionally biased region" description="Basic and acidic residues" evidence="1">
    <location>
        <begin position="43"/>
        <end position="62"/>
    </location>
</feature>
<reference evidence="2 3" key="1">
    <citation type="journal article" date="2024" name="bioRxiv">
        <title>A reference genome for Trichogramma kaykai: A tiny desert-dwelling parasitoid wasp with competing sex-ratio distorters.</title>
        <authorList>
            <person name="Culotta J."/>
            <person name="Lindsey A.R."/>
        </authorList>
    </citation>
    <scope>NUCLEOTIDE SEQUENCE [LARGE SCALE GENOMIC DNA]</scope>
    <source>
        <strain evidence="2 3">KSX58</strain>
    </source>
</reference>
<proteinExistence type="predicted"/>
<feature type="region of interest" description="Disordered" evidence="1">
    <location>
        <begin position="39"/>
        <end position="85"/>
    </location>
</feature>
<dbReference type="EMBL" id="JBJJXI010000066">
    <property type="protein sequence ID" value="KAL3397385.1"/>
    <property type="molecule type" value="Genomic_DNA"/>
</dbReference>
<accession>A0ABD2WWV8</accession>
<dbReference type="AlphaFoldDB" id="A0ABD2WWV8"/>
<organism evidence="2 3">
    <name type="scientific">Trichogramma kaykai</name>
    <dbReference type="NCBI Taxonomy" id="54128"/>
    <lineage>
        <taxon>Eukaryota</taxon>
        <taxon>Metazoa</taxon>
        <taxon>Ecdysozoa</taxon>
        <taxon>Arthropoda</taxon>
        <taxon>Hexapoda</taxon>
        <taxon>Insecta</taxon>
        <taxon>Pterygota</taxon>
        <taxon>Neoptera</taxon>
        <taxon>Endopterygota</taxon>
        <taxon>Hymenoptera</taxon>
        <taxon>Apocrita</taxon>
        <taxon>Proctotrupomorpha</taxon>
        <taxon>Chalcidoidea</taxon>
        <taxon>Trichogrammatidae</taxon>
        <taxon>Trichogramma</taxon>
    </lineage>
</organism>
<evidence type="ECO:0000256" key="1">
    <source>
        <dbReference type="SAM" id="MobiDB-lite"/>
    </source>
</evidence>
<comment type="caution">
    <text evidence="2">The sequence shown here is derived from an EMBL/GenBank/DDBJ whole genome shotgun (WGS) entry which is preliminary data.</text>
</comment>
<sequence length="85" mass="9970">MQYKINNGIAVEYFTTIIRREQTPEPLLPRSTIKSQSTILQIELRKQPREERQDALRPRVKDTSSAQKCRGTRQRIPMHDHVIAT</sequence>
<gene>
    <name evidence="2" type="ORF">TKK_008947</name>
</gene>
<protein>
    <submittedName>
        <fullName evidence="2">Uncharacterized protein</fullName>
    </submittedName>
</protein>
<keyword evidence="3" id="KW-1185">Reference proteome</keyword>
<evidence type="ECO:0000313" key="3">
    <source>
        <dbReference type="Proteomes" id="UP001627154"/>
    </source>
</evidence>
<evidence type="ECO:0000313" key="2">
    <source>
        <dbReference type="EMBL" id="KAL3397385.1"/>
    </source>
</evidence>